<dbReference type="RefSeq" id="WP_014289994.1">
    <property type="nucleotide sequence ID" value="NC_016645.1"/>
</dbReference>
<reference evidence="1 2" key="1">
    <citation type="journal article" date="2012" name="J. Bacteriol.">
        <title>Complete genome sequence of strain 1860, a crenarchaeon of the genus pyrobaculum able to grow with various electron acceptors.</title>
        <authorList>
            <person name="Mardanov A.V."/>
            <person name="Gumerov V.M."/>
            <person name="Slobodkina G.B."/>
            <person name="Beletsky A.V."/>
            <person name="Bonch-Osmolovskaya E.A."/>
            <person name="Ravin N.V."/>
            <person name="Skryabin K.G."/>
        </authorList>
    </citation>
    <scope>NUCLEOTIDE SEQUENCE [LARGE SCALE GENOMIC DNA]</scope>
    <source>
        <strain evidence="1 2">1860</strain>
    </source>
</reference>
<dbReference type="HOGENOM" id="CLU_181971_0_0_2"/>
<proteinExistence type="predicted"/>
<gene>
    <name evidence="1" type="ORF">P186_2793</name>
</gene>
<dbReference type="EMBL" id="CP003098">
    <property type="protein sequence ID" value="AET34169.1"/>
    <property type="molecule type" value="Genomic_DNA"/>
</dbReference>
<organism evidence="1 2">
    <name type="scientific">Pyrobaculum ferrireducens</name>
    <dbReference type="NCBI Taxonomy" id="1104324"/>
    <lineage>
        <taxon>Archaea</taxon>
        <taxon>Thermoproteota</taxon>
        <taxon>Thermoprotei</taxon>
        <taxon>Thermoproteales</taxon>
        <taxon>Thermoproteaceae</taxon>
        <taxon>Pyrobaculum</taxon>
    </lineage>
</organism>
<dbReference type="eggNOG" id="arCOG05511">
    <property type="taxonomic scope" value="Archaea"/>
</dbReference>
<dbReference type="AlphaFoldDB" id="G7VF04"/>
<protein>
    <submittedName>
        <fullName evidence="1">Uncharacterized protein</fullName>
    </submittedName>
</protein>
<sequence>MVPLEKLEKLRDWGYDVVVKGRDVELYFTTPTVGEAASNPEVGSERRRIVVRGVVEGDVVRLTDAYVEEEGGARRRIDIRDLELWVDYVKTL</sequence>
<dbReference type="KEGG" id="pyr:P186_2793"/>
<evidence type="ECO:0000313" key="2">
    <source>
        <dbReference type="Proteomes" id="UP000005867"/>
    </source>
</evidence>
<dbReference type="BioCyc" id="PSP1104324:GJSN-2730-MONOMER"/>
<dbReference type="OrthoDB" id="29107at2157"/>
<keyword evidence="2" id="KW-1185">Reference proteome</keyword>
<name>G7VF04_9CREN</name>
<dbReference type="GeneID" id="11594391"/>
<accession>G7VF04</accession>
<dbReference type="Proteomes" id="UP000005867">
    <property type="component" value="Chromosome"/>
</dbReference>
<evidence type="ECO:0000313" key="1">
    <source>
        <dbReference type="EMBL" id="AET34169.1"/>
    </source>
</evidence>